<proteinExistence type="predicted"/>
<dbReference type="AlphaFoldDB" id="A0A1V1NZN1"/>
<evidence type="ECO:0000313" key="2">
    <source>
        <dbReference type="EMBL" id="ETR67945.1"/>
    </source>
</evidence>
<evidence type="ECO:0000259" key="1">
    <source>
        <dbReference type="Pfam" id="PF04326"/>
    </source>
</evidence>
<dbReference type="InterPro" id="IPR007421">
    <property type="entry name" value="Schlafen_AlbA_2_dom"/>
</dbReference>
<feature type="domain" description="Schlafen AlbA-2" evidence="1">
    <location>
        <begin position="14"/>
        <end position="135"/>
    </location>
</feature>
<gene>
    <name evidence="2" type="ORF">OMM_11043</name>
</gene>
<organism evidence="2 3">
    <name type="scientific">Candidatus Magnetoglobus multicellularis str. Araruama</name>
    <dbReference type="NCBI Taxonomy" id="890399"/>
    <lineage>
        <taxon>Bacteria</taxon>
        <taxon>Pseudomonadati</taxon>
        <taxon>Thermodesulfobacteriota</taxon>
        <taxon>Desulfobacteria</taxon>
        <taxon>Desulfobacterales</taxon>
        <taxon>Desulfobacteraceae</taxon>
        <taxon>Candidatus Magnetoglobus</taxon>
    </lineage>
</organism>
<protein>
    <submittedName>
        <fullName evidence="2">AAA domain-containing protein</fullName>
    </submittedName>
</protein>
<dbReference type="Pfam" id="PF04326">
    <property type="entry name" value="SLFN_AlbA_2"/>
    <property type="match status" value="1"/>
</dbReference>
<name>A0A1V1NZN1_9BACT</name>
<dbReference type="InterPro" id="IPR038461">
    <property type="entry name" value="Schlafen_AlbA_2_dom_sf"/>
</dbReference>
<sequence length="266" mass="30983">MTPEELIQRIKTNEWNDFECKKSQQGVSQDAYRTVSAFANTCGGYLIFGVQERNERLEIVGVQKSDKVQNDFLSALRTGDRLNHIIHVKEDRFDIDGKTVLVFYIPESRRSEKPVYLKGDIRLSYIRRGAGDEKCTQSEIERFLRDAAAERFDSMTLDYDLGKCFDQKALAWYRNRYESRPNNRSYAGVNNDEFLFQLGLIRETTDGRKPTYASILLFGTEGYCRGILPRPIADCQRFAYRFAEIISGQRWIDRMILDSNIIYAWL</sequence>
<dbReference type="PANTHER" id="PTHR30595">
    <property type="entry name" value="GLPR-RELATED TRANSCRIPTIONAL REPRESSOR"/>
    <property type="match status" value="1"/>
</dbReference>
<accession>A0A1V1NZN1</accession>
<dbReference type="PANTHER" id="PTHR30595:SF6">
    <property type="entry name" value="SCHLAFEN ALBA-2 DOMAIN-CONTAINING PROTEIN"/>
    <property type="match status" value="1"/>
</dbReference>
<reference evidence="3" key="1">
    <citation type="submission" date="2012-11" db="EMBL/GenBank/DDBJ databases">
        <authorList>
            <person name="Lucero-Rivera Y.E."/>
            <person name="Tovar-Ramirez D."/>
        </authorList>
    </citation>
    <scope>NUCLEOTIDE SEQUENCE [LARGE SCALE GENOMIC DNA]</scope>
    <source>
        <strain evidence="3">Araruama</strain>
    </source>
</reference>
<comment type="caution">
    <text evidence="2">The sequence shown here is derived from an EMBL/GenBank/DDBJ whole genome shotgun (WGS) entry which is preliminary data.</text>
</comment>
<dbReference type="Proteomes" id="UP000189670">
    <property type="component" value="Unassembled WGS sequence"/>
</dbReference>
<feature type="non-terminal residue" evidence="2">
    <location>
        <position position="266"/>
    </location>
</feature>
<dbReference type="EMBL" id="ATBP01001147">
    <property type="protein sequence ID" value="ETR67945.1"/>
    <property type="molecule type" value="Genomic_DNA"/>
</dbReference>
<dbReference type="Gene3D" id="3.30.950.30">
    <property type="entry name" value="Schlafen, AAA domain"/>
    <property type="match status" value="1"/>
</dbReference>
<evidence type="ECO:0000313" key="3">
    <source>
        <dbReference type="Proteomes" id="UP000189670"/>
    </source>
</evidence>